<name>A0A2N3HKK9_9FLAO</name>
<comment type="caution">
    <text evidence="2">The sequence shown here is derived from an EMBL/GenBank/DDBJ whole genome shotgun (WGS) entry which is preliminary data.</text>
</comment>
<dbReference type="GO" id="GO:0016829">
    <property type="term" value="F:lyase activity"/>
    <property type="evidence" value="ECO:0007669"/>
    <property type="project" value="UniProtKB-KW"/>
</dbReference>
<dbReference type="EMBL" id="PJEO01000024">
    <property type="protein sequence ID" value="PKQ45486.1"/>
    <property type="molecule type" value="Genomic_DNA"/>
</dbReference>
<reference evidence="2 3" key="1">
    <citation type="submission" date="2017-12" db="EMBL/GenBank/DDBJ databases">
        <title>Confluentibacter flavum sp. nov., isolated from the saline lake.</title>
        <authorList>
            <person name="Yu L."/>
        </authorList>
    </citation>
    <scope>NUCLEOTIDE SEQUENCE [LARGE SCALE GENOMIC DNA]</scope>
    <source>
        <strain evidence="2 3">3B</strain>
    </source>
</reference>
<dbReference type="InterPro" id="IPR054545">
    <property type="entry name" value="ApeI-like"/>
</dbReference>
<keyword evidence="3" id="KW-1185">Reference proteome</keyword>
<proteinExistence type="predicted"/>
<evidence type="ECO:0000313" key="2">
    <source>
        <dbReference type="EMBL" id="PKQ45486.1"/>
    </source>
</evidence>
<dbReference type="Pfam" id="PF22818">
    <property type="entry name" value="ApeI-like"/>
    <property type="match status" value="1"/>
</dbReference>
<evidence type="ECO:0000259" key="1">
    <source>
        <dbReference type="Pfam" id="PF22818"/>
    </source>
</evidence>
<organism evidence="2 3">
    <name type="scientific">Confluentibacter flavum</name>
    <dbReference type="NCBI Taxonomy" id="1909700"/>
    <lineage>
        <taxon>Bacteria</taxon>
        <taxon>Pseudomonadati</taxon>
        <taxon>Bacteroidota</taxon>
        <taxon>Flavobacteriia</taxon>
        <taxon>Flavobacteriales</taxon>
        <taxon>Flavobacteriaceae</taxon>
        <taxon>Confluentibacter</taxon>
    </lineage>
</organism>
<dbReference type="Gene3D" id="3.10.129.10">
    <property type="entry name" value="Hotdog Thioesterase"/>
    <property type="match status" value="1"/>
</dbReference>
<feature type="domain" description="ApeI dehydratase-like" evidence="1">
    <location>
        <begin position="15"/>
        <end position="103"/>
    </location>
</feature>
<dbReference type="AlphaFoldDB" id="A0A2N3HKK9"/>
<dbReference type="RefSeq" id="WP_106659376.1">
    <property type="nucleotide sequence ID" value="NZ_PJEO01000024.1"/>
</dbReference>
<dbReference type="OrthoDB" id="9772788at2"/>
<sequence length="126" mass="14603">MLLDDFYNIIYLKSVKDQSIEASVKINKTHQIFEGHFPKNPVTPGVVMLQILKNCLEIHLEESLFMQQLSRVKFLTLVDPNFDDILNFNIDISLENEGFKIKNHTSFIDGRSILKCNATFVKYSIH</sequence>
<protein>
    <submittedName>
        <fullName evidence="2">3-hydroxyacyl-ACP dehydratase</fullName>
    </submittedName>
</protein>
<dbReference type="Proteomes" id="UP000233435">
    <property type="component" value="Unassembled WGS sequence"/>
</dbReference>
<dbReference type="InterPro" id="IPR029069">
    <property type="entry name" value="HotDog_dom_sf"/>
</dbReference>
<evidence type="ECO:0000313" key="3">
    <source>
        <dbReference type="Proteomes" id="UP000233435"/>
    </source>
</evidence>
<dbReference type="SUPFAM" id="SSF54637">
    <property type="entry name" value="Thioesterase/thiol ester dehydrase-isomerase"/>
    <property type="match status" value="1"/>
</dbReference>
<gene>
    <name evidence="2" type="ORF">CSW08_07960</name>
</gene>
<accession>A0A2N3HKK9</accession>